<gene>
    <name evidence="1" type="ORF">FD03_GL000972</name>
</gene>
<dbReference type="RefSeq" id="WP_025023670.1">
    <property type="nucleotide sequence ID" value="NZ_AZDZ01000002.1"/>
</dbReference>
<evidence type="ECO:0000313" key="1">
    <source>
        <dbReference type="EMBL" id="KRK80838.1"/>
    </source>
</evidence>
<dbReference type="PATRIC" id="fig|1423775.4.peg.999"/>
<dbReference type="OrthoDB" id="2306268at2"/>
<name>A0A0R1KAY0_9LACO</name>
<dbReference type="Pfam" id="PF20092">
    <property type="entry name" value="DUF6483"/>
    <property type="match status" value="1"/>
</dbReference>
<dbReference type="EMBL" id="AZDZ01000002">
    <property type="protein sequence ID" value="KRK80838.1"/>
    <property type="molecule type" value="Genomic_DNA"/>
</dbReference>
<accession>A0A0R1KAY0</accession>
<organism evidence="1 2">
    <name type="scientific">Companilactobacillus nodensis DSM 19682 = JCM 14932 = NBRC 107160</name>
    <dbReference type="NCBI Taxonomy" id="1423775"/>
    <lineage>
        <taxon>Bacteria</taxon>
        <taxon>Bacillati</taxon>
        <taxon>Bacillota</taxon>
        <taxon>Bacilli</taxon>
        <taxon>Lactobacillales</taxon>
        <taxon>Lactobacillaceae</taxon>
        <taxon>Companilactobacillus</taxon>
    </lineage>
</organism>
<evidence type="ECO:0000313" key="2">
    <source>
        <dbReference type="Proteomes" id="UP000051248"/>
    </source>
</evidence>
<comment type="caution">
    <text evidence="1">The sequence shown here is derived from an EMBL/GenBank/DDBJ whole genome shotgun (WGS) entry which is preliminary data.</text>
</comment>
<protein>
    <submittedName>
        <fullName evidence="1">Uncharacterized protein</fullName>
    </submittedName>
</protein>
<dbReference type="AlphaFoldDB" id="A0A0R1KAY0"/>
<dbReference type="STRING" id="1423775.FD03_GL000972"/>
<dbReference type="InterPro" id="IPR045507">
    <property type="entry name" value="DUF6483"/>
</dbReference>
<reference evidence="1 2" key="1">
    <citation type="journal article" date="2015" name="Genome Announc.">
        <title>Expanding the biotechnology potential of lactobacilli through comparative genomics of 213 strains and associated genera.</title>
        <authorList>
            <person name="Sun Z."/>
            <person name="Harris H.M."/>
            <person name="McCann A."/>
            <person name="Guo C."/>
            <person name="Argimon S."/>
            <person name="Zhang W."/>
            <person name="Yang X."/>
            <person name="Jeffery I.B."/>
            <person name="Cooney J.C."/>
            <person name="Kagawa T.F."/>
            <person name="Liu W."/>
            <person name="Song Y."/>
            <person name="Salvetti E."/>
            <person name="Wrobel A."/>
            <person name="Rasinkangas P."/>
            <person name="Parkhill J."/>
            <person name="Rea M.C."/>
            <person name="O'Sullivan O."/>
            <person name="Ritari J."/>
            <person name="Douillard F.P."/>
            <person name="Paul Ross R."/>
            <person name="Yang R."/>
            <person name="Briner A.E."/>
            <person name="Felis G.E."/>
            <person name="de Vos W.M."/>
            <person name="Barrangou R."/>
            <person name="Klaenhammer T.R."/>
            <person name="Caufield P.W."/>
            <person name="Cui Y."/>
            <person name="Zhang H."/>
            <person name="O'Toole P.W."/>
        </authorList>
    </citation>
    <scope>NUCLEOTIDE SEQUENCE [LARGE SCALE GENOMIC DNA]</scope>
    <source>
        <strain evidence="1 2">DSM 19682</strain>
    </source>
</reference>
<keyword evidence="2" id="KW-1185">Reference proteome</keyword>
<sequence length="111" mass="13026">MDDNDFVMRQVKSFAEELGIVLNNRDGSKSQVVFEQEQGRSGTIEDEINKLLFKKKYDSAVRLVFEQKFILEHDDYLKLAYWLLNELNSCDDVDEELITELTHSIYKVAKM</sequence>
<dbReference type="Proteomes" id="UP000051248">
    <property type="component" value="Unassembled WGS sequence"/>
</dbReference>
<proteinExistence type="predicted"/>